<dbReference type="RefSeq" id="YP_009834487.1">
    <property type="nucleotide sequence ID" value="NC_048673.1"/>
</dbReference>
<evidence type="ECO:0000313" key="1">
    <source>
        <dbReference type="EMBL" id="ASU00365.1"/>
    </source>
</evidence>
<keyword evidence="2" id="KW-1185">Reference proteome</keyword>
<evidence type="ECO:0008006" key="3">
    <source>
        <dbReference type="Google" id="ProtNLM"/>
    </source>
</evidence>
<name>A0A223LEB4_9CAUD</name>
<dbReference type="PROSITE" id="PS51257">
    <property type="entry name" value="PROKAR_LIPOPROTEIN"/>
    <property type="match status" value="1"/>
</dbReference>
<accession>A0A223LEB4</accession>
<evidence type="ECO:0000313" key="2">
    <source>
        <dbReference type="Proteomes" id="UP000226092"/>
    </source>
</evidence>
<organism evidence="1 2">
    <name type="scientific">Aeromonas phage AS-zj</name>
    <dbReference type="NCBI Taxonomy" id="2024208"/>
    <lineage>
        <taxon>Viruses</taxon>
        <taxon>Duplodnaviria</taxon>
        <taxon>Heunggongvirae</taxon>
        <taxon>Uroviricota</taxon>
        <taxon>Caudoviricetes</taxon>
        <taxon>Pantevenvirales</taxon>
        <taxon>Straboviridae</taxon>
        <taxon>Emmerichvirinae</taxon>
        <taxon>Ceceduovirus</taxon>
        <taxon>Ceceduovirus aszj</taxon>
    </lineage>
</organism>
<dbReference type="Proteomes" id="UP000226092">
    <property type="component" value="Segment"/>
</dbReference>
<dbReference type="GeneID" id="55604554"/>
<dbReference type="EMBL" id="MF448340">
    <property type="protein sequence ID" value="ASU00365.1"/>
    <property type="molecule type" value="Genomic_DNA"/>
</dbReference>
<reference evidence="1 2" key="1">
    <citation type="submission" date="2017-07" db="EMBL/GenBank/DDBJ databases">
        <title>In vitro design and evaluation of phage cocktails against multidrug-resistant Aeromonas salmonicida.</title>
        <authorList>
            <person name="Chen L."/>
            <person name="Yuan S."/>
            <person name="Ma Y."/>
        </authorList>
    </citation>
    <scope>NUCLEOTIDE SEQUENCE [LARGE SCALE GENOMIC DNA]</scope>
</reference>
<sequence>MKKMIIAILAVLSLSACTDADGARRVLTQNGYTNVHVGGYAWFSCSEKDTFATKFTAVNQASGQVVNGAVCSGLLFKNSTIRFE</sequence>
<protein>
    <recommendedName>
        <fullName evidence="3">Lipoprotein</fullName>
    </recommendedName>
</protein>
<proteinExistence type="predicted"/>
<dbReference type="KEGG" id="vg:55604554"/>